<dbReference type="PANTHER" id="PTHR30336">
    <property type="entry name" value="INNER MEMBRANE PROTEIN, PROBABLE PERMEASE"/>
    <property type="match status" value="1"/>
</dbReference>
<dbReference type="InterPro" id="IPR051599">
    <property type="entry name" value="Cell_Envelope_Assoc"/>
</dbReference>
<dbReference type="EMBL" id="MGDE01000183">
    <property type="protein sequence ID" value="OGL44441.1"/>
    <property type="molecule type" value="Genomic_DNA"/>
</dbReference>
<proteinExistence type="predicted"/>
<protein>
    <recommendedName>
        <fullName evidence="1">DUF218 domain-containing protein</fullName>
    </recommendedName>
</protein>
<sequence>MLPANLLFVNDEITAKSDAIICLSGAEVERVNHCNELFKNGKAEVIVVTGGELDDSTLFYQTSGSLASLSQGWLIRHGLPQNKIVLLPHGNSTYGESVAVHNLVKERNYKSLVVVSSAYHMRRVALVFKKTFRGRNIKLKFSSASSLSDGLGHWWTNEGKMITLFEEYIKLSFYFIKGYI</sequence>
<feature type="domain" description="DUF218" evidence="1">
    <location>
        <begin position="18"/>
        <end position="134"/>
    </location>
</feature>
<evidence type="ECO:0000313" key="3">
    <source>
        <dbReference type="Proteomes" id="UP000178797"/>
    </source>
</evidence>
<comment type="caution">
    <text evidence="2">The sequence shown here is derived from an EMBL/GenBank/DDBJ whole genome shotgun (WGS) entry which is preliminary data.</text>
</comment>
<dbReference type="InterPro" id="IPR003848">
    <property type="entry name" value="DUF218"/>
</dbReference>
<dbReference type="CDD" id="cd06259">
    <property type="entry name" value="YdcF-like"/>
    <property type="match status" value="1"/>
</dbReference>
<evidence type="ECO:0000259" key="1">
    <source>
        <dbReference type="Pfam" id="PF02698"/>
    </source>
</evidence>
<name>A0A1F7RSM6_9BACT</name>
<dbReference type="Pfam" id="PF02698">
    <property type="entry name" value="DUF218"/>
    <property type="match status" value="1"/>
</dbReference>
<dbReference type="Proteomes" id="UP000178797">
    <property type="component" value="Unassembled WGS sequence"/>
</dbReference>
<accession>A0A1F7RSM6</accession>
<reference evidence="2 3" key="1">
    <citation type="journal article" date="2016" name="Nat. Commun.">
        <title>Thousands of microbial genomes shed light on interconnected biogeochemical processes in an aquifer system.</title>
        <authorList>
            <person name="Anantharaman K."/>
            <person name="Brown C.T."/>
            <person name="Hug L.A."/>
            <person name="Sharon I."/>
            <person name="Castelle C.J."/>
            <person name="Probst A.J."/>
            <person name="Thomas B.C."/>
            <person name="Singh A."/>
            <person name="Wilkins M.J."/>
            <person name="Karaoz U."/>
            <person name="Brodie E.L."/>
            <person name="Williams K.H."/>
            <person name="Hubbard S.S."/>
            <person name="Banfield J.F."/>
        </authorList>
    </citation>
    <scope>NUCLEOTIDE SEQUENCE [LARGE SCALE GENOMIC DNA]</scope>
</reference>
<dbReference type="AlphaFoldDB" id="A0A1F7RSM6"/>
<dbReference type="PANTHER" id="PTHR30336:SF4">
    <property type="entry name" value="ENVELOPE BIOGENESIS FACTOR ELYC"/>
    <property type="match status" value="1"/>
</dbReference>
<dbReference type="Gene3D" id="3.40.50.620">
    <property type="entry name" value="HUPs"/>
    <property type="match status" value="1"/>
</dbReference>
<gene>
    <name evidence="2" type="ORF">A2W05_10680</name>
</gene>
<dbReference type="GO" id="GO:0000270">
    <property type="term" value="P:peptidoglycan metabolic process"/>
    <property type="evidence" value="ECO:0007669"/>
    <property type="project" value="TreeGrafter"/>
</dbReference>
<evidence type="ECO:0000313" key="2">
    <source>
        <dbReference type="EMBL" id="OGL44441.1"/>
    </source>
</evidence>
<organism evidence="2 3">
    <name type="scientific">Candidatus Schekmanbacteria bacterium RBG_16_38_10</name>
    <dbReference type="NCBI Taxonomy" id="1817879"/>
    <lineage>
        <taxon>Bacteria</taxon>
        <taxon>Candidatus Schekmaniibacteriota</taxon>
    </lineage>
</organism>
<dbReference type="GO" id="GO:0005886">
    <property type="term" value="C:plasma membrane"/>
    <property type="evidence" value="ECO:0007669"/>
    <property type="project" value="TreeGrafter"/>
</dbReference>
<dbReference type="GO" id="GO:0043164">
    <property type="term" value="P:Gram-negative-bacterium-type cell wall biogenesis"/>
    <property type="evidence" value="ECO:0007669"/>
    <property type="project" value="TreeGrafter"/>
</dbReference>
<dbReference type="InterPro" id="IPR014729">
    <property type="entry name" value="Rossmann-like_a/b/a_fold"/>
</dbReference>